<dbReference type="EMBL" id="JAPDRP010000001">
    <property type="protein sequence ID" value="KAJ9649679.1"/>
    <property type="molecule type" value="Genomic_DNA"/>
</dbReference>
<comment type="caution">
    <text evidence="1">The sequence shown here is derived from an EMBL/GenBank/DDBJ whole genome shotgun (WGS) entry which is preliminary data.</text>
</comment>
<sequence>MPLLTDSLAHDAAKHILRTLQAAAPLAIKRDTAKDFTCNPTRTVPRDFIGGTIFVTVDVQHYKKHLQRLQDSIAAHPIVKAELAFQVRVVVTTLVPCSYCYKVRHDIQYRCKIIGTPPDLALQDRFYSGAGRAKNGAGAPTALLDQTLAASGAPPPAYQAPEHFAAGGRNTLGKLQMQYPVCSRLCKGVDRHATEEAMANAAPRDWFTDSHLCFWQQHLVQTILQKNRKFYMVEPATALPYRSMSTTDLYHEEKKNQRLRDKPHWICIPVSDLSLAVELLSDRWIGGHGRDPFVGASSGSLYSPKPYWTQLPSLERRTLAAFANKKLTDKAELPGLVAQARAWFFTKKKTEVESDGEFADVPLLPEVEHDTLGNNCCKWPGFARQLIGTSSMPPNQLAIHSAADPDRNLPIGSQTVKRATGIETARPIPVQPFFRRIERSPPAGLNFHLLSRRP</sequence>
<reference evidence="1" key="1">
    <citation type="submission" date="2022-10" db="EMBL/GenBank/DDBJ databases">
        <title>Culturing micro-colonial fungi from biological soil crusts in the Mojave desert and describing Neophaeococcomyces mojavensis, and introducing the new genera and species Taxawa tesnikishii.</title>
        <authorList>
            <person name="Kurbessoian T."/>
            <person name="Stajich J.E."/>
        </authorList>
    </citation>
    <scope>NUCLEOTIDE SEQUENCE</scope>
    <source>
        <strain evidence="1">JES_115</strain>
    </source>
</reference>
<keyword evidence="2" id="KW-1185">Reference proteome</keyword>
<dbReference type="Proteomes" id="UP001172680">
    <property type="component" value="Unassembled WGS sequence"/>
</dbReference>
<gene>
    <name evidence="1" type="ORF">H2199_000458</name>
</gene>
<name>A0ACC2ZQ50_9PEZI</name>
<accession>A0ACC2ZQ50</accession>
<protein>
    <submittedName>
        <fullName evidence="1">Uncharacterized protein</fullName>
    </submittedName>
</protein>
<evidence type="ECO:0000313" key="1">
    <source>
        <dbReference type="EMBL" id="KAJ9649679.1"/>
    </source>
</evidence>
<evidence type="ECO:0000313" key="2">
    <source>
        <dbReference type="Proteomes" id="UP001172680"/>
    </source>
</evidence>
<proteinExistence type="predicted"/>
<organism evidence="1 2">
    <name type="scientific">Coniosporium tulheliwenetii</name>
    <dbReference type="NCBI Taxonomy" id="3383036"/>
    <lineage>
        <taxon>Eukaryota</taxon>
        <taxon>Fungi</taxon>
        <taxon>Dikarya</taxon>
        <taxon>Ascomycota</taxon>
        <taxon>Pezizomycotina</taxon>
        <taxon>Dothideomycetes</taxon>
        <taxon>Dothideomycetes incertae sedis</taxon>
        <taxon>Coniosporium</taxon>
    </lineage>
</organism>